<sequence>MRFALPWTLPSPTGTQASRVVALPAWRVLSYERTVREGRSRAGWQRRTSDAPAPARAPYIPLPERSRRRASVPGAGRAR</sequence>
<gene>
    <name evidence="2" type="ORF">PsYK624_151790</name>
</gene>
<evidence type="ECO:0000313" key="2">
    <source>
        <dbReference type="EMBL" id="GJE98941.1"/>
    </source>
</evidence>
<dbReference type="AlphaFoldDB" id="A0A9P3GQD0"/>
<comment type="caution">
    <text evidence="2">The sequence shown here is derived from an EMBL/GenBank/DDBJ whole genome shotgun (WGS) entry which is preliminary data.</text>
</comment>
<dbReference type="Proteomes" id="UP000703269">
    <property type="component" value="Unassembled WGS sequence"/>
</dbReference>
<accession>A0A9P3GQD0</accession>
<protein>
    <submittedName>
        <fullName evidence="2">Uncharacterized protein</fullName>
    </submittedName>
</protein>
<evidence type="ECO:0000256" key="1">
    <source>
        <dbReference type="SAM" id="MobiDB-lite"/>
    </source>
</evidence>
<proteinExistence type="predicted"/>
<dbReference type="EMBL" id="BPQB01000097">
    <property type="protein sequence ID" value="GJE98941.1"/>
    <property type="molecule type" value="Genomic_DNA"/>
</dbReference>
<evidence type="ECO:0000313" key="3">
    <source>
        <dbReference type="Proteomes" id="UP000703269"/>
    </source>
</evidence>
<keyword evidence="3" id="KW-1185">Reference proteome</keyword>
<name>A0A9P3GQD0_9APHY</name>
<organism evidence="2 3">
    <name type="scientific">Phanerochaete sordida</name>
    <dbReference type="NCBI Taxonomy" id="48140"/>
    <lineage>
        <taxon>Eukaryota</taxon>
        <taxon>Fungi</taxon>
        <taxon>Dikarya</taxon>
        <taxon>Basidiomycota</taxon>
        <taxon>Agaricomycotina</taxon>
        <taxon>Agaricomycetes</taxon>
        <taxon>Polyporales</taxon>
        <taxon>Phanerochaetaceae</taxon>
        <taxon>Phanerochaete</taxon>
    </lineage>
</organism>
<feature type="region of interest" description="Disordered" evidence="1">
    <location>
        <begin position="39"/>
        <end position="79"/>
    </location>
</feature>
<reference evidence="2 3" key="1">
    <citation type="submission" date="2021-08" db="EMBL/GenBank/DDBJ databases">
        <title>Draft Genome Sequence of Phanerochaete sordida strain YK-624.</title>
        <authorList>
            <person name="Mori T."/>
            <person name="Dohra H."/>
            <person name="Suzuki T."/>
            <person name="Kawagishi H."/>
            <person name="Hirai H."/>
        </authorList>
    </citation>
    <scope>NUCLEOTIDE SEQUENCE [LARGE SCALE GENOMIC DNA]</scope>
    <source>
        <strain evidence="2 3">YK-624</strain>
    </source>
</reference>